<comment type="function">
    <text evidence="13">Transfers mannose from GDP-mannose to dolichol monophosphate to form dolichol phosphate mannose (Dol-P-Man) which is the mannosyl donor in pathways leading to N-glycosylation, glycosyl phosphatidylinositol membrane anchoring, and O-mannosylation of proteins.</text>
</comment>
<dbReference type="GeneID" id="6994355"/>
<dbReference type="EC" id="2.4.1.83" evidence="13"/>
<organism evidence="15 16">
    <name type="scientific">Cryptosporidium muris (strain RN66)</name>
    <dbReference type="NCBI Taxonomy" id="441375"/>
    <lineage>
        <taxon>Eukaryota</taxon>
        <taxon>Sar</taxon>
        <taxon>Alveolata</taxon>
        <taxon>Apicomplexa</taxon>
        <taxon>Conoidasida</taxon>
        <taxon>Coccidia</taxon>
        <taxon>Eucoccidiorida</taxon>
        <taxon>Eimeriorina</taxon>
        <taxon>Cryptosporidiidae</taxon>
        <taxon>Cryptosporidium</taxon>
    </lineage>
</organism>
<keyword evidence="8 13" id="KW-0808">Transferase</keyword>
<keyword evidence="9" id="KW-0479">Metal-binding</keyword>
<evidence type="ECO:0000256" key="4">
    <source>
        <dbReference type="ARBA" id="ARBA00004240"/>
    </source>
</evidence>
<comment type="catalytic activity">
    <reaction evidence="13">
        <text>a di-trans,poly-cis-dolichyl phosphate + GDP-alpha-D-mannose = a di-trans,poly-cis-dolichyl beta-D-mannosyl phosphate + GDP</text>
        <dbReference type="Rhea" id="RHEA:21184"/>
        <dbReference type="Rhea" id="RHEA-COMP:19498"/>
        <dbReference type="Rhea" id="RHEA-COMP:19501"/>
        <dbReference type="ChEBI" id="CHEBI:57527"/>
        <dbReference type="ChEBI" id="CHEBI:57683"/>
        <dbReference type="ChEBI" id="CHEBI:58189"/>
        <dbReference type="ChEBI" id="CHEBI:58211"/>
    </reaction>
</comment>
<name>B6A9L8_CRYMR</name>
<dbReference type="Gene3D" id="3.90.550.10">
    <property type="entry name" value="Spore Coat Polysaccharide Biosynthesis Protein SpsA, Chain A"/>
    <property type="match status" value="1"/>
</dbReference>
<dbReference type="OMA" id="KCFRREV"/>
<dbReference type="SUPFAM" id="SSF53448">
    <property type="entry name" value="Nucleotide-diphospho-sugar transferases"/>
    <property type="match status" value="1"/>
</dbReference>
<reference evidence="15" key="1">
    <citation type="submission" date="2008-06" db="EMBL/GenBank/DDBJ databases">
        <authorList>
            <person name="Lorenzi H."/>
            <person name="Inman J."/>
            <person name="Miller J."/>
            <person name="Schobel S."/>
            <person name="Amedeo P."/>
            <person name="Caler E.V."/>
            <person name="da Silva J."/>
        </authorList>
    </citation>
    <scope>NUCLEOTIDE SEQUENCE [LARGE SCALE GENOMIC DNA]</scope>
    <source>
        <strain evidence="15">RN66</strain>
    </source>
</reference>
<evidence type="ECO:0000259" key="14">
    <source>
        <dbReference type="Pfam" id="PF00535"/>
    </source>
</evidence>
<dbReference type="AlphaFoldDB" id="B6A9L8"/>
<dbReference type="eggNOG" id="KOG2978">
    <property type="taxonomic scope" value="Eukaryota"/>
</dbReference>
<dbReference type="GO" id="GO:0046872">
    <property type="term" value="F:metal ion binding"/>
    <property type="evidence" value="ECO:0007669"/>
    <property type="project" value="UniProtKB-KW"/>
</dbReference>
<evidence type="ECO:0000256" key="7">
    <source>
        <dbReference type="ARBA" id="ARBA00022676"/>
    </source>
</evidence>
<evidence type="ECO:0000313" key="15">
    <source>
        <dbReference type="EMBL" id="EEA04909.1"/>
    </source>
</evidence>
<evidence type="ECO:0000256" key="11">
    <source>
        <dbReference type="ARBA" id="ARBA00022842"/>
    </source>
</evidence>
<feature type="domain" description="Glycosyltransferase 2-like" evidence="14">
    <location>
        <begin position="13"/>
        <end position="183"/>
    </location>
</feature>
<dbReference type="InterPro" id="IPR039528">
    <property type="entry name" value="DPM1-like"/>
</dbReference>
<dbReference type="GO" id="GO:0006066">
    <property type="term" value="P:alcohol metabolic process"/>
    <property type="evidence" value="ECO:0007669"/>
    <property type="project" value="UniProtKB-ARBA"/>
</dbReference>
<proteinExistence type="inferred from homology"/>
<dbReference type="PANTHER" id="PTHR43398:SF1">
    <property type="entry name" value="DOLICHOL-PHOSPHATE MANNOSYLTRANSFERASE SUBUNIT 1"/>
    <property type="match status" value="1"/>
</dbReference>
<keyword evidence="12" id="KW-0464">Manganese</keyword>
<dbReference type="Pfam" id="PF00535">
    <property type="entry name" value="Glycos_transf_2"/>
    <property type="match status" value="1"/>
</dbReference>
<evidence type="ECO:0000256" key="1">
    <source>
        <dbReference type="ARBA" id="ARBA00001913"/>
    </source>
</evidence>
<evidence type="ECO:0000256" key="8">
    <source>
        <dbReference type="ARBA" id="ARBA00022679"/>
    </source>
</evidence>
<evidence type="ECO:0000256" key="9">
    <source>
        <dbReference type="ARBA" id="ARBA00022723"/>
    </source>
</evidence>
<comment type="cofactor">
    <cofactor evidence="2">
        <name>Mn(2+)</name>
        <dbReference type="ChEBI" id="CHEBI:29035"/>
    </cofactor>
</comment>
<keyword evidence="16" id="KW-1185">Reference proteome</keyword>
<dbReference type="GO" id="GO:0006488">
    <property type="term" value="P:dolichol-linked oligosaccharide biosynthetic process"/>
    <property type="evidence" value="ECO:0007669"/>
    <property type="project" value="TreeGrafter"/>
</dbReference>
<evidence type="ECO:0000256" key="3">
    <source>
        <dbReference type="ARBA" id="ARBA00001946"/>
    </source>
</evidence>
<evidence type="ECO:0000256" key="10">
    <source>
        <dbReference type="ARBA" id="ARBA00022824"/>
    </source>
</evidence>
<dbReference type="GO" id="GO:0006720">
    <property type="term" value="P:isoprenoid metabolic process"/>
    <property type="evidence" value="ECO:0007669"/>
    <property type="project" value="UniProtKB-ARBA"/>
</dbReference>
<dbReference type="VEuPathDB" id="CryptoDB:CMU_039780"/>
<evidence type="ECO:0000313" key="16">
    <source>
        <dbReference type="Proteomes" id="UP000001460"/>
    </source>
</evidence>
<keyword evidence="7 13" id="KW-0328">Glycosyltransferase</keyword>
<keyword evidence="11" id="KW-0460">Magnesium</keyword>
<comment type="subcellular location">
    <subcellularLocation>
        <location evidence="4 13">Endoplasmic reticulum</location>
    </subcellularLocation>
</comment>
<accession>B6A9L8</accession>
<dbReference type="EMBL" id="DS989726">
    <property type="protein sequence ID" value="EEA04909.1"/>
    <property type="molecule type" value="Genomic_DNA"/>
</dbReference>
<dbReference type="UniPathway" id="UPA00378"/>
<comment type="similarity">
    <text evidence="6 13">Belongs to the glycosyltransferase 2 family.</text>
</comment>
<dbReference type="OrthoDB" id="2603at2759"/>
<evidence type="ECO:0000256" key="5">
    <source>
        <dbReference type="ARBA" id="ARBA00004922"/>
    </source>
</evidence>
<dbReference type="GO" id="GO:0006506">
    <property type="term" value="P:GPI anchor biosynthetic process"/>
    <property type="evidence" value="ECO:0007669"/>
    <property type="project" value="TreeGrafter"/>
</dbReference>
<comment type="cofactor">
    <cofactor evidence="3">
        <name>Mg(2+)</name>
        <dbReference type="ChEBI" id="CHEBI:18420"/>
    </cofactor>
</comment>
<dbReference type="PANTHER" id="PTHR43398">
    <property type="entry name" value="DOLICHOL-PHOSPHATE MANNOSYLTRANSFERASE SUBUNIT 1"/>
    <property type="match status" value="1"/>
</dbReference>
<dbReference type="STRING" id="441375.B6A9L8"/>
<evidence type="ECO:0000256" key="6">
    <source>
        <dbReference type="ARBA" id="ARBA00006739"/>
    </source>
</evidence>
<dbReference type="FunFam" id="3.90.550.10:FF:000036">
    <property type="entry name" value="Dolichol-phosphate mannosyltransferase subunit 1"/>
    <property type="match status" value="1"/>
</dbReference>
<dbReference type="RefSeq" id="XP_002139258.1">
    <property type="nucleotide sequence ID" value="XM_002139222.1"/>
</dbReference>
<evidence type="ECO:0000256" key="12">
    <source>
        <dbReference type="ARBA" id="ARBA00023211"/>
    </source>
</evidence>
<keyword evidence="10 13" id="KW-0256">Endoplasmic reticulum</keyword>
<gene>
    <name evidence="15" type="ORF">CMU_039780</name>
</gene>
<dbReference type="GO" id="GO:0004582">
    <property type="term" value="F:dolichyl-phosphate beta-D-mannosyltransferase activity"/>
    <property type="evidence" value="ECO:0007669"/>
    <property type="project" value="UniProtKB-UniRule"/>
</dbReference>
<dbReference type="InterPro" id="IPR029044">
    <property type="entry name" value="Nucleotide-diphossugar_trans"/>
</dbReference>
<dbReference type="InterPro" id="IPR001173">
    <property type="entry name" value="Glyco_trans_2-like"/>
</dbReference>
<comment type="subunit">
    <text evidence="13">Component of the dolichol-phosphate mannose (DPM) synthase complex.</text>
</comment>
<comment type="cofactor">
    <cofactor evidence="1">
        <name>Ca(2+)</name>
        <dbReference type="ChEBI" id="CHEBI:29108"/>
    </cofactor>
</comment>
<dbReference type="GO" id="GO:0035269">
    <property type="term" value="P:protein O-linked glycosylation via mannose"/>
    <property type="evidence" value="ECO:0007669"/>
    <property type="project" value="TreeGrafter"/>
</dbReference>
<evidence type="ECO:0000256" key="2">
    <source>
        <dbReference type="ARBA" id="ARBA00001936"/>
    </source>
</evidence>
<evidence type="ECO:0000256" key="13">
    <source>
        <dbReference type="RuleBase" id="RU365083"/>
    </source>
</evidence>
<sequence>MEKEKHKHKVDYTVIIPTYNERQNVGILVKLLFESFSELKTTWELIIVDDSSPDGTADTVQQLQEYYKEVQMKLISREGKLGLGSAYIEGFKYSNGEFIILMDCDLSHHPKYISQLIAKQNQGDFDIVSGSRYIHGGGISGWPWYRVLISYGANMLGRILLQPRATDLTGSFRLYRRHVFKRILECNMMSKGYAFQMEIIVLATRLGYSIADVPILFVDRLYGTSKLGKNEILGYIKGLVKLFWTF</sequence>
<comment type="pathway">
    <text evidence="5 13">Protein modification; protein glycosylation.</text>
</comment>
<dbReference type="CDD" id="cd06442">
    <property type="entry name" value="DPM1_like"/>
    <property type="match status" value="1"/>
</dbReference>
<dbReference type="GO" id="GO:0005789">
    <property type="term" value="C:endoplasmic reticulum membrane"/>
    <property type="evidence" value="ECO:0007669"/>
    <property type="project" value="TreeGrafter"/>
</dbReference>
<protein>
    <recommendedName>
        <fullName evidence="13">Dolichol-phosphate mannosyltransferase subunit 1</fullName>
        <ecNumber evidence="13">2.4.1.83</ecNumber>
    </recommendedName>
</protein>
<dbReference type="Proteomes" id="UP000001460">
    <property type="component" value="Unassembled WGS sequence"/>
</dbReference>